<evidence type="ECO:0000313" key="6">
    <source>
        <dbReference type="EMBL" id="KRN56806.1"/>
    </source>
</evidence>
<dbReference type="Gene3D" id="3.10.20.320">
    <property type="entry name" value="Putative peptidoglycan bound protein (lpxtg motif)"/>
    <property type="match status" value="1"/>
</dbReference>
<keyword evidence="3" id="KW-0472">Membrane</keyword>
<dbReference type="EMBL" id="JQBS01000018">
    <property type="protein sequence ID" value="KRN56806.1"/>
    <property type="molecule type" value="Genomic_DNA"/>
</dbReference>
<organism evidence="6 7">
    <name type="scientific">Carnobacterium divergens DSM 20623</name>
    <dbReference type="NCBI Taxonomy" id="1449336"/>
    <lineage>
        <taxon>Bacteria</taxon>
        <taxon>Bacillati</taxon>
        <taxon>Bacillota</taxon>
        <taxon>Bacilli</taxon>
        <taxon>Lactobacillales</taxon>
        <taxon>Carnobacteriaceae</taxon>
        <taxon>Carnobacterium</taxon>
    </lineage>
</organism>
<evidence type="ECO:0000259" key="5">
    <source>
        <dbReference type="Pfam" id="PF13731"/>
    </source>
</evidence>
<keyword evidence="3" id="KW-1133">Transmembrane helix</keyword>
<sequence>MTPKKSQWLSILFIIFSIFIIIGLNLNNVDGEKGVQAEQQKSENLLLQLESLPLQQVNQTFQIQLIYSRKLTEEIKLKVPDGLEYQPLPEKQDDSNYIVNFDYTTREVTIVPTRENEATQESSQTIALDFKATAATNYSLQAVTSDEQTTIVSNSLQLTVEANEPAQDESNSEKEADNQEGEAPTPPDTETAEKDATEDLDNQLDLNLNTRSLYNARSIETNKPEDRLIIKEKFRDPIGSGAKFIDPTILQMSDAKSQLGSIWSKNKLDLKKNFALKSYVYLGDSKASAADGITFTLQNDERMETNPNSVIGSGGMGLGSYSSASGKPYVHRGLSVEFDTYYNNGSSNRMDREVDKNGGRGHVAVVKPKSNNNNYSGEHSHIQYPSDYLSNGTWRSFVVTWDSATNQLSYQLEGLDKVTFGINPQTEFGGDSVYWGFTSSTGGSYAQNAIAISELPQEIDANQEVTIKNSTSNTVLATEQEANAGDVIEYHIKNSYLSEEEWIADWTNVVSIATLPDGLTYQPGSATIDGKPIADSSITINGSNILFPKMNFTKTQRHQEIVFKVQVDKNLKGPQDLTSTFKAKGDNYIAEGNSVIVHLLEQPTGEVIVQYLDEENKPIINDIHLKGYSGEEYQAERKEFPDYLLVDIPENEKGIYRDGEITNVIYKYKMRALEFISAPSKIDFGEDLTITSKPKTYPLTAMDGKLTVQDTRADKKSWTVTAKMKKVLTSTGNQVLPNAVQYTRQGQTSIINSAATVIFETVSPNDEAVDVSDNWFPNGDGLSLKINPGEAYSEAYNGTINWTLQNTPANQ</sequence>
<dbReference type="InterPro" id="IPR056573">
    <property type="entry name" value="Lectin_L-type_dom"/>
</dbReference>
<keyword evidence="7" id="KW-1185">Reference proteome</keyword>
<dbReference type="eggNOG" id="COG4886">
    <property type="taxonomic scope" value="Bacteria"/>
</dbReference>
<dbReference type="InterPro" id="IPR009459">
    <property type="entry name" value="MucBP_dom"/>
</dbReference>
<proteinExistence type="predicted"/>
<feature type="region of interest" description="Disordered" evidence="2">
    <location>
        <begin position="162"/>
        <end position="201"/>
    </location>
</feature>
<feature type="domain" description="WxL" evidence="5">
    <location>
        <begin position="678"/>
        <end position="808"/>
    </location>
</feature>
<dbReference type="Proteomes" id="UP000051658">
    <property type="component" value="Unassembled WGS sequence"/>
</dbReference>
<protein>
    <recommendedName>
        <fullName evidence="8">MucBP domain-containing protein</fullName>
    </recommendedName>
</protein>
<accession>A0A0R2HZY0</accession>
<name>A0A0R2HZY0_CARDV</name>
<keyword evidence="3" id="KW-0812">Transmembrane</keyword>
<reference evidence="6 7" key="1">
    <citation type="journal article" date="2015" name="Genome Announc.">
        <title>Expanding the biotechnology potential of lactobacilli through comparative genomics of 213 strains and associated genera.</title>
        <authorList>
            <person name="Sun Z."/>
            <person name="Harris H.M."/>
            <person name="McCann A."/>
            <person name="Guo C."/>
            <person name="Argimon S."/>
            <person name="Zhang W."/>
            <person name="Yang X."/>
            <person name="Jeffery I.B."/>
            <person name="Cooney J.C."/>
            <person name="Kagawa T.F."/>
            <person name="Liu W."/>
            <person name="Song Y."/>
            <person name="Salvetti E."/>
            <person name="Wrobel A."/>
            <person name="Rasinkangas P."/>
            <person name="Parkhill J."/>
            <person name="Rea M.C."/>
            <person name="O'Sullivan O."/>
            <person name="Ritari J."/>
            <person name="Douillard F.P."/>
            <person name="Paul Ross R."/>
            <person name="Yang R."/>
            <person name="Briner A.E."/>
            <person name="Felis G.E."/>
            <person name="de Vos W.M."/>
            <person name="Barrangou R."/>
            <person name="Klaenhammer T.R."/>
            <person name="Caufield P.W."/>
            <person name="Cui Y."/>
            <person name="Zhang H."/>
            <person name="O'Toole P.W."/>
        </authorList>
    </citation>
    <scope>NUCLEOTIDE SEQUENCE [LARGE SCALE GENOMIC DNA]</scope>
    <source>
        <strain evidence="6 7">DSM 20623</strain>
    </source>
</reference>
<comment type="caution">
    <text evidence="6">The sequence shown here is derived from an EMBL/GenBank/DDBJ whole genome shotgun (WGS) entry which is preliminary data.</text>
</comment>
<dbReference type="SUPFAM" id="SSF49899">
    <property type="entry name" value="Concanavalin A-like lectins/glucanases"/>
    <property type="match status" value="1"/>
</dbReference>
<evidence type="ECO:0000256" key="3">
    <source>
        <dbReference type="SAM" id="Phobius"/>
    </source>
</evidence>
<dbReference type="InterPro" id="IPR019825">
    <property type="entry name" value="Lectin_legB_Mn/Ca_BS"/>
</dbReference>
<evidence type="ECO:0000259" key="4">
    <source>
        <dbReference type="Pfam" id="PF06458"/>
    </source>
</evidence>
<dbReference type="PROSITE" id="PS00307">
    <property type="entry name" value="LECTIN_LEGUME_BETA"/>
    <property type="match status" value="1"/>
</dbReference>
<evidence type="ECO:0000256" key="1">
    <source>
        <dbReference type="ARBA" id="ARBA00022737"/>
    </source>
</evidence>
<keyword evidence="1" id="KW-0677">Repeat</keyword>
<dbReference type="AlphaFoldDB" id="A0A0R2HZY0"/>
<dbReference type="Gene3D" id="2.60.120.200">
    <property type="match status" value="1"/>
</dbReference>
<dbReference type="GeneID" id="89587755"/>
<evidence type="ECO:0000256" key="2">
    <source>
        <dbReference type="SAM" id="MobiDB-lite"/>
    </source>
</evidence>
<feature type="transmembrane region" description="Helical" evidence="3">
    <location>
        <begin position="7"/>
        <end position="26"/>
    </location>
</feature>
<evidence type="ECO:0008006" key="8">
    <source>
        <dbReference type="Google" id="ProtNLM"/>
    </source>
</evidence>
<dbReference type="CDD" id="cd01951">
    <property type="entry name" value="lectin_L-type"/>
    <property type="match status" value="1"/>
</dbReference>
<dbReference type="Pfam" id="PF06458">
    <property type="entry name" value="MucBP"/>
    <property type="match status" value="1"/>
</dbReference>
<gene>
    <name evidence="6" type="ORF">IV74_GL000815</name>
</gene>
<evidence type="ECO:0000313" key="7">
    <source>
        <dbReference type="Proteomes" id="UP000051658"/>
    </source>
</evidence>
<feature type="domain" description="MucBP" evidence="4">
    <location>
        <begin position="607"/>
        <end position="669"/>
    </location>
</feature>
<dbReference type="PATRIC" id="fig|1449336.4.peg.830"/>
<dbReference type="InterPro" id="IPR027994">
    <property type="entry name" value="WxL_dom"/>
</dbReference>
<dbReference type="Pfam" id="PF13731">
    <property type="entry name" value="WxL"/>
    <property type="match status" value="1"/>
</dbReference>
<dbReference type="RefSeq" id="WP_034572391.1">
    <property type="nucleotide sequence ID" value="NZ_JQBS01000018.1"/>
</dbReference>
<dbReference type="Pfam" id="PF18483">
    <property type="entry name" value="Lectin_L-type_dom"/>
    <property type="match status" value="1"/>
</dbReference>
<dbReference type="InterPro" id="IPR013320">
    <property type="entry name" value="ConA-like_dom_sf"/>
</dbReference>